<dbReference type="RefSeq" id="WP_070977867.1">
    <property type="nucleotide sequence ID" value="NZ_CP043420.1"/>
</dbReference>
<dbReference type="STRING" id="657387.BH688_06835"/>
<dbReference type="Proteomes" id="UP000322553">
    <property type="component" value="Chromosome"/>
</dbReference>
<gene>
    <name evidence="1" type="ORF">FY550_10575</name>
</gene>
<keyword evidence="2" id="KW-1185">Reference proteome</keyword>
<reference evidence="1 2" key="1">
    <citation type="submission" date="2019-08" db="EMBL/GenBank/DDBJ databases">
        <title>Complete genome sequence of Kushneria sp. YCWA18, a halophilic phosphate-solubilizing bacterium isolated from Daqiao saltern in China.</title>
        <authorList>
            <person name="Du G.-X."/>
            <person name="Qu L.-Y."/>
        </authorList>
    </citation>
    <scope>NUCLEOTIDE SEQUENCE [LARGE SCALE GENOMIC DNA]</scope>
    <source>
        <strain evidence="1 2">YCWA18</strain>
    </source>
</reference>
<evidence type="ECO:0000313" key="1">
    <source>
        <dbReference type="EMBL" id="QEL11535.1"/>
    </source>
</evidence>
<dbReference type="KEGG" id="kuy:FY550_10575"/>
<name>A0A1S1NSV6_9GAMM</name>
<organism evidence="1 2">
    <name type="scientific">Kushneria phosphatilytica</name>
    <dbReference type="NCBI Taxonomy" id="657387"/>
    <lineage>
        <taxon>Bacteria</taxon>
        <taxon>Pseudomonadati</taxon>
        <taxon>Pseudomonadota</taxon>
        <taxon>Gammaproteobacteria</taxon>
        <taxon>Oceanospirillales</taxon>
        <taxon>Halomonadaceae</taxon>
        <taxon>Kushneria</taxon>
    </lineage>
</organism>
<dbReference type="AlphaFoldDB" id="A0A1S1NSV6"/>
<sequence length="188" mass="20515">MDDTALNADTGAPDIDLPGFLAIEAGDGELPVAIAWSLPDGRIKQTLIQPDPGWLEDDSVSFGDYSEEQLNTLGLTTVEVIRELEADYHGATLHTPGVVDEQAILSSLFASCGVEPFVELMPAEQLYEELPGDEWREQRGELFNELGLEPLRAEDELQVMLTLHMRFQDENDSGALPGAGFGPDADEE</sequence>
<evidence type="ECO:0000313" key="2">
    <source>
        <dbReference type="Proteomes" id="UP000322553"/>
    </source>
</evidence>
<protein>
    <submittedName>
        <fullName evidence="1">Uncharacterized protein</fullName>
    </submittedName>
</protein>
<proteinExistence type="predicted"/>
<accession>A0A1S1NSV6</accession>
<dbReference type="EMBL" id="CP043420">
    <property type="protein sequence ID" value="QEL11535.1"/>
    <property type="molecule type" value="Genomic_DNA"/>
</dbReference>
<dbReference type="OrthoDB" id="6367287at2"/>